<dbReference type="RefSeq" id="WP_131295636.1">
    <property type="nucleotide sequence ID" value="NZ_SJKA01000021.1"/>
</dbReference>
<reference evidence="3 4" key="1">
    <citation type="submission" date="2019-02" db="EMBL/GenBank/DDBJ databases">
        <title>Kribbella capetownensis sp. nov. and Kribbella speibonae sp. nov., isolated from soil.</title>
        <authorList>
            <person name="Curtis S.M."/>
            <person name="Norton I."/>
            <person name="Everest G.J."/>
            <person name="Meyers P.R."/>
        </authorList>
    </citation>
    <scope>NUCLEOTIDE SEQUENCE [LARGE SCALE GENOMIC DNA]</scope>
    <source>
        <strain evidence="3 4">DSM 27082</strain>
    </source>
</reference>
<accession>A0A4R0I6F1</accession>
<protein>
    <submittedName>
        <fullName evidence="3">Uncharacterized protein</fullName>
    </submittedName>
</protein>
<evidence type="ECO:0000313" key="4">
    <source>
        <dbReference type="Proteomes" id="UP000292695"/>
    </source>
</evidence>
<feature type="region of interest" description="Disordered" evidence="1">
    <location>
        <begin position="53"/>
        <end position="77"/>
    </location>
</feature>
<keyword evidence="2" id="KW-0472">Membrane</keyword>
<comment type="caution">
    <text evidence="3">The sequence shown here is derived from an EMBL/GenBank/DDBJ whole genome shotgun (WGS) entry which is preliminary data.</text>
</comment>
<evidence type="ECO:0000256" key="2">
    <source>
        <dbReference type="SAM" id="Phobius"/>
    </source>
</evidence>
<dbReference type="EMBL" id="SJKA01000021">
    <property type="protein sequence ID" value="TCC20573.1"/>
    <property type="molecule type" value="Genomic_DNA"/>
</dbReference>
<proteinExistence type="predicted"/>
<keyword evidence="4" id="KW-1185">Reference proteome</keyword>
<evidence type="ECO:0000313" key="3">
    <source>
        <dbReference type="EMBL" id="TCC20573.1"/>
    </source>
</evidence>
<feature type="transmembrane region" description="Helical" evidence="2">
    <location>
        <begin position="29"/>
        <end position="53"/>
    </location>
</feature>
<name>A0A4R0I6F1_9ACTN</name>
<keyword evidence="2" id="KW-0812">Transmembrane</keyword>
<dbReference type="Proteomes" id="UP000292695">
    <property type="component" value="Unassembled WGS sequence"/>
</dbReference>
<keyword evidence="2" id="KW-1133">Transmembrane helix</keyword>
<evidence type="ECO:0000256" key="1">
    <source>
        <dbReference type="SAM" id="MobiDB-lite"/>
    </source>
</evidence>
<sequence>MTIPKYPGSGTGSPAGSTGPGGPPNPRKAWPFVAVALAAVALLAVFVGAALTVGGDGPRPGPTPTTVGPTYSHSPDPAVPSGEIWQWALGRNLWTDPGLAAYAEDLGTDWGDPGTDANVHSRGFQLTADSSGTVTAVTLYNDESALGYPAGETSFSAYQGSLPMGLTWNTTATDLGVVYGAANQTGGYGTEIAFTYVTPGGEQVRLSFAARHERDLPGSPIHSITVSR</sequence>
<organism evidence="3 4">
    <name type="scientific">Kribbella sindirgiensis</name>
    <dbReference type="NCBI Taxonomy" id="1124744"/>
    <lineage>
        <taxon>Bacteria</taxon>
        <taxon>Bacillati</taxon>
        <taxon>Actinomycetota</taxon>
        <taxon>Actinomycetes</taxon>
        <taxon>Propionibacteriales</taxon>
        <taxon>Kribbellaceae</taxon>
        <taxon>Kribbella</taxon>
    </lineage>
</organism>
<dbReference type="OrthoDB" id="4750170at2"/>
<gene>
    <name evidence="3" type="ORF">E0H50_36700</name>
</gene>
<dbReference type="AlphaFoldDB" id="A0A4R0I6F1"/>
<feature type="region of interest" description="Disordered" evidence="1">
    <location>
        <begin position="1"/>
        <end position="24"/>
    </location>
</feature>